<dbReference type="PANTHER" id="PTHR10963">
    <property type="entry name" value="GLYCOSYL HYDROLASE-RELATED"/>
    <property type="match status" value="1"/>
</dbReference>
<dbReference type="GO" id="GO:0009251">
    <property type="term" value="P:glucan catabolic process"/>
    <property type="evidence" value="ECO:0007669"/>
    <property type="project" value="TreeGrafter"/>
</dbReference>
<sequence>MITPGNNFFDMFTFDVVGSLSPNTPSEENDPTNDYVNYLDASDAQAANLAGVVDGVVTIRSDSSNIASGRGRESVRVTSRNQYTHGLVNLDLAHMPGKKIHQSFSSHATGEIDIIEGVNHQATNATTLHTSANCTMMSADCSGVEAGGPPSFGDGLNANGGCVDAMQWTSEQINVWFFPPGAVSADALSDGPDPAGWGSPTAQWVGGDGCDMDEHFGENVVVFDTTFCGERAAGVWPHMTQCALPAPSSQDYIRNHPEAYADTYWSIDPLKVYTDAAAVAGKRASAVH</sequence>
<accession>A0A8H6FJV1</accession>
<dbReference type="Pfam" id="PF26113">
    <property type="entry name" value="GH16_XgeA"/>
    <property type="match status" value="1"/>
</dbReference>
<dbReference type="RefSeq" id="XP_037157156.1">
    <property type="nucleotide sequence ID" value="XM_037295155.1"/>
</dbReference>
<dbReference type="EMBL" id="JACCJB010000002">
    <property type="protein sequence ID" value="KAF6229899.1"/>
    <property type="molecule type" value="Genomic_DNA"/>
</dbReference>
<reference evidence="1 2" key="1">
    <citation type="journal article" date="2020" name="Genomics">
        <title>Complete, high-quality genomes from long-read metagenomic sequencing of two wolf lichen thalli reveals enigmatic genome architecture.</title>
        <authorList>
            <person name="McKenzie S.K."/>
            <person name="Walston R.F."/>
            <person name="Allen J.L."/>
        </authorList>
    </citation>
    <scope>NUCLEOTIDE SEQUENCE [LARGE SCALE GENOMIC DNA]</scope>
    <source>
        <strain evidence="1">WasteWater1</strain>
    </source>
</reference>
<gene>
    <name evidence="1" type="ORF">HO133_004236</name>
</gene>
<dbReference type="SUPFAM" id="SSF49899">
    <property type="entry name" value="Concanavalin A-like lectins/glucanases"/>
    <property type="match status" value="1"/>
</dbReference>
<protein>
    <recommendedName>
        <fullName evidence="3">GH16 domain-containing protein</fullName>
    </recommendedName>
</protein>
<evidence type="ECO:0008006" key="3">
    <source>
        <dbReference type="Google" id="ProtNLM"/>
    </source>
</evidence>
<evidence type="ECO:0000313" key="1">
    <source>
        <dbReference type="EMBL" id="KAF6229899.1"/>
    </source>
</evidence>
<organism evidence="1 2">
    <name type="scientific">Letharia lupina</name>
    <dbReference type="NCBI Taxonomy" id="560253"/>
    <lineage>
        <taxon>Eukaryota</taxon>
        <taxon>Fungi</taxon>
        <taxon>Dikarya</taxon>
        <taxon>Ascomycota</taxon>
        <taxon>Pezizomycotina</taxon>
        <taxon>Lecanoromycetes</taxon>
        <taxon>OSLEUM clade</taxon>
        <taxon>Lecanoromycetidae</taxon>
        <taxon>Lecanorales</taxon>
        <taxon>Lecanorineae</taxon>
        <taxon>Parmeliaceae</taxon>
        <taxon>Letharia</taxon>
    </lineage>
</organism>
<dbReference type="Proteomes" id="UP000593566">
    <property type="component" value="Unassembled WGS sequence"/>
</dbReference>
<dbReference type="PANTHER" id="PTHR10963:SF24">
    <property type="entry name" value="GLYCOSIDASE C21B10.07-RELATED"/>
    <property type="match status" value="1"/>
</dbReference>
<dbReference type="GeneID" id="59332645"/>
<dbReference type="InterPro" id="IPR050546">
    <property type="entry name" value="Glycosyl_Hydrlase_16"/>
</dbReference>
<dbReference type="Gene3D" id="2.60.120.200">
    <property type="match status" value="1"/>
</dbReference>
<dbReference type="AlphaFoldDB" id="A0A8H6FJV1"/>
<name>A0A8H6FJV1_9LECA</name>
<keyword evidence="2" id="KW-1185">Reference proteome</keyword>
<evidence type="ECO:0000313" key="2">
    <source>
        <dbReference type="Proteomes" id="UP000593566"/>
    </source>
</evidence>
<dbReference type="InterPro" id="IPR013320">
    <property type="entry name" value="ConA-like_dom_sf"/>
</dbReference>
<comment type="caution">
    <text evidence="1">The sequence shown here is derived from an EMBL/GenBank/DDBJ whole genome shotgun (WGS) entry which is preliminary data.</text>
</comment>
<proteinExistence type="predicted"/>